<sequence>MQTKASWPSQIGKCFHFPTKAHGRCADDSSYTKSLSADDTNCNLTKRSLCTNVNEYNDAADLQEM</sequence>
<reference evidence="1" key="1">
    <citation type="submission" date="2023-10" db="EMBL/GenBank/DDBJ databases">
        <authorList>
            <person name="Domelevo Entfellner J.-B."/>
        </authorList>
    </citation>
    <scope>NUCLEOTIDE SEQUENCE</scope>
</reference>
<dbReference type="EMBL" id="OY731407">
    <property type="protein sequence ID" value="CAJ1976853.1"/>
    <property type="molecule type" value="Genomic_DNA"/>
</dbReference>
<keyword evidence="2" id="KW-1185">Reference proteome</keyword>
<proteinExistence type="predicted"/>
<dbReference type="Proteomes" id="UP001189624">
    <property type="component" value="Chromosome 10"/>
</dbReference>
<dbReference type="Gramene" id="rna-AYBTSS11_LOCUS28996">
    <property type="protein sequence ID" value="CAJ1976853.1"/>
    <property type="gene ID" value="gene-AYBTSS11_LOCUS28996"/>
</dbReference>
<dbReference type="AlphaFoldDB" id="A0AA86W1U3"/>
<organism evidence="1 2">
    <name type="scientific">Sphenostylis stenocarpa</name>
    <dbReference type="NCBI Taxonomy" id="92480"/>
    <lineage>
        <taxon>Eukaryota</taxon>
        <taxon>Viridiplantae</taxon>
        <taxon>Streptophyta</taxon>
        <taxon>Embryophyta</taxon>
        <taxon>Tracheophyta</taxon>
        <taxon>Spermatophyta</taxon>
        <taxon>Magnoliopsida</taxon>
        <taxon>eudicotyledons</taxon>
        <taxon>Gunneridae</taxon>
        <taxon>Pentapetalae</taxon>
        <taxon>rosids</taxon>
        <taxon>fabids</taxon>
        <taxon>Fabales</taxon>
        <taxon>Fabaceae</taxon>
        <taxon>Papilionoideae</taxon>
        <taxon>50 kb inversion clade</taxon>
        <taxon>NPAAA clade</taxon>
        <taxon>indigoferoid/millettioid clade</taxon>
        <taxon>Phaseoleae</taxon>
        <taxon>Sphenostylis</taxon>
    </lineage>
</organism>
<protein>
    <submittedName>
        <fullName evidence="1">Uncharacterized protein</fullName>
    </submittedName>
</protein>
<name>A0AA86W1U3_9FABA</name>
<gene>
    <name evidence="1" type="ORF">AYBTSS11_LOCUS28996</name>
</gene>
<evidence type="ECO:0000313" key="1">
    <source>
        <dbReference type="EMBL" id="CAJ1976853.1"/>
    </source>
</evidence>
<accession>A0AA86W1U3</accession>
<evidence type="ECO:0000313" key="2">
    <source>
        <dbReference type="Proteomes" id="UP001189624"/>
    </source>
</evidence>